<sequence>MHTTAPRELRQAALHCLLVADPDAKVAGVRALWQARHPSDDTPPLPVDSQACLAAPAVPLPGRPARPRLVVPQAVPPRSPFTTEGHAALLHAICHIEFNAINLALDALWRFAGMPAEFYDDWLRVAAEEAEHFSLLRGHLRTLPGPDGAAWDYGDFDAHDGLWTMCERTAGDPVARMALVPRTLEARGLDATPLIQAKLRRVGTPAAQQSCAVLDIILRDEVGHVAIGNHWYRWLCARAGLDPVAHYRYLVDAYRAPRLKPPFNTAARQRAGFSAEELAFLAQHVV</sequence>
<dbReference type="PANTHER" id="PTHR42782">
    <property type="entry name" value="SI:CH73-314G15.3"/>
    <property type="match status" value="1"/>
</dbReference>
<dbReference type="EMBL" id="VJON01000002">
    <property type="protein sequence ID" value="TSE36134.1"/>
    <property type="molecule type" value="Genomic_DNA"/>
</dbReference>
<evidence type="ECO:0008006" key="3">
    <source>
        <dbReference type="Google" id="ProtNLM"/>
    </source>
</evidence>
<protein>
    <recommendedName>
        <fullName evidence="3">Rhamnosyltransferase</fullName>
    </recommendedName>
</protein>
<accession>A0A554XJX7</accession>
<proteinExistence type="predicted"/>
<dbReference type="InterPro" id="IPR011197">
    <property type="entry name" value="UCP012318"/>
</dbReference>
<gene>
    <name evidence="1" type="ORF">Tchar_00180</name>
</gene>
<evidence type="ECO:0000313" key="1">
    <source>
        <dbReference type="EMBL" id="TSE36134.1"/>
    </source>
</evidence>
<dbReference type="RefSeq" id="WP_236640077.1">
    <property type="nucleotide sequence ID" value="NZ_VJON01000002.1"/>
</dbReference>
<dbReference type="InterPro" id="IPR007402">
    <property type="entry name" value="DUF455"/>
</dbReference>
<keyword evidence="2" id="KW-1185">Reference proteome</keyword>
<organism evidence="1 2">
    <name type="scientific">Tepidimonas charontis</name>
    <dbReference type="NCBI Taxonomy" id="2267262"/>
    <lineage>
        <taxon>Bacteria</taxon>
        <taxon>Pseudomonadati</taxon>
        <taxon>Pseudomonadota</taxon>
        <taxon>Betaproteobacteria</taxon>
        <taxon>Burkholderiales</taxon>
        <taxon>Tepidimonas</taxon>
    </lineage>
</organism>
<dbReference type="Pfam" id="PF04305">
    <property type="entry name" value="DUF455"/>
    <property type="match status" value="1"/>
</dbReference>
<dbReference type="Proteomes" id="UP000318294">
    <property type="component" value="Unassembled WGS sequence"/>
</dbReference>
<reference evidence="1 2" key="1">
    <citation type="submission" date="2019-07" db="EMBL/GenBank/DDBJ databases">
        <title>Tepidimonas charontis SPSP-6 draft genome.</title>
        <authorList>
            <person name="Da Costa M.S."/>
            <person name="Froufe H.J.C."/>
            <person name="Egas C."/>
            <person name="Albuquerque L."/>
        </authorList>
    </citation>
    <scope>NUCLEOTIDE SEQUENCE [LARGE SCALE GENOMIC DNA]</scope>
    <source>
        <strain evidence="1 2">SPSP-6</strain>
    </source>
</reference>
<evidence type="ECO:0000313" key="2">
    <source>
        <dbReference type="Proteomes" id="UP000318294"/>
    </source>
</evidence>
<dbReference type="CDD" id="cd00657">
    <property type="entry name" value="Ferritin_like"/>
    <property type="match status" value="1"/>
</dbReference>
<dbReference type="PANTHER" id="PTHR42782:SF4">
    <property type="entry name" value="DUF455 DOMAIN-CONTAINING PROTEIN"/>
    <property type="match status" value="1"/>
</dbReference>
<comment type="caution">
    <text evidence="1">The sequence shown here is derived from an EMBL/GenBank/DDBJ whole genome shotgun (WGS) entry which is preliminary data.</text>
</comment>
<dbReference type="InterPro" id="IPR009078">
    <property type="entry name" value="Ferritin-like_SF"/>
</dbReference>
<dbReference type="SUPFAM" id="SSF47240">
    <property type="entry name" value="Ferritin-like"/>
    <property type="match status" value="1"/>
</dbReference>
<name>A0A554XJX7_9BURK</name>
<dbReference type="PIRSF" id="PIRSF012318">
    <property type="entry name" value="UCP012318"/>
    <property type="match status" value="1"/>
</dbReference>
<dbReference type="AlphaFoldDB" id="A0A554XJX7"/>